<dbReference type="EC" id="2.7.13.3" evidence="2"/>
<sequence>MLISNKKTSVIISVMLFINLVVASLLDTHVYYPLENYLLNKYTDYLLLAKEDLKDEFYQSDNTLWQNKAITLGAQYKAQCIVSSRNSGNLSQENFNLLKLKQSQSGLLDLETAMVYYPLDDEYIVELGPIPFNNWMTFIADWFSWTCAILINICLAFLYLSHTENQRKKITQTVLNLPFDFNQNNVDIYDHLKELQNLIIKTYDKNETRLILQRDLLHGVAHEFRSPMARIQFALEMLEDTPESEQGSLRKSMHDSLADLDKLVKELLYYARIKDTESAIQNEDINLNELCLSAIGQVEHFYNQMLFEFQSREEIYFKGDKNLVKRMLINLLRNAGRFASSKCKIQILSNNFNVVILIQDDGVGIPPGKTDRIFEPFTRLDPSRSRDSGGCGLGLAIVASIINKHKGNIRVIEGELGGACFKISLPK</sequence>
<dbReference type="InterPro" id="IPR004358">
    <property type="entry name" value="Sig_transdc_His_kin-like_C"/>
</dbReference>
<evidence type="ECO:0000256" key="5">
    <source>
        <dbReference type="ARBA" id="ARBA00022777"/>
    </source>
</evidence>
<dbReference type="Pfam" id="PF02518">
    <property type="entry name" value="HATPase_c"/>
    <property type="match status" value="1"/>
</dbReference>
<dbReference type="PRINTS" id="PR00344">
    <property type="entry name" value="BCTRLSENSOR"/>
</dbReference>
<evidence type="ECO:0000259" key="8">
    <source>
        <dbReference type="PROSITE" id="PS50109"/>
    </source>
</evidence>
<feature type="transmembrane region" description="Helical" evidence="7">
    <location>
        <begin position="142"/>
        <end position="160"/>
    </location>
</feature>
<dbReference type="InterPro" id="IPR036890">
    <property type="entry name" value="HATPase_C_sf"/>
</dbReference>
<keyword evidence="6" id="KW-0902">Two-component regulatory system</keyword>
<name>A0A1I1NS24_9GAMM</name>
<dbReference type="Proteomes" id="UP000198862">
    <property type="component" value="Unassembled WGS sequence"/>
</dbReference>
<evidence type="ECO:0000256" key="1">
    <source>
        <dbReference type="ARBA" id="ARBA00000085"/>
    </source>
</evidence>
<dbReference type="GO" id="GO:0004721">
    <property type="term" value="F:phosphoprotein phosphatase activity"/>
    <property type="evidence" value="ECO:0007669"/>
    <property type="project" value="TreeGrafter"/>
</dbReference>
<dbReference type="RefSeq" id="WP_091986258.1">
    <property type="nucleotide sequence ID" value="NZ_FOLO01000027.1"/>
</dbReference>
<evidence type="ECO:0000256" key="2">
    <source>
        <dbReference type="ARBA" id="ARBA00012438"/>
    </source>
</evidence>
<evidence type="ECO:0000256" key="7">
    <source>
        <dbReference type="SAM" id="Phobius"/>
    </source>
</evidence>
<dbReference type="SMART" id="SM00387">
    <property type="entry name" value="HATPase_c"/>
    <property type="match status" value="1"/>
</dbReference>
<dbReference type="AlphaFoldDB" id="A0A1I1NS24"/>
<evidence type="ECO:0000256" key="3">
    <source>
        <dbReference type="ARBA" id="ARBA00022553"/>
    </source>
</evidence>
<dbReference type="CDD" id="cd00082">
    <property type="entry name" value="HisKA"/>
    <property type="match status" value="1"/>
</dbReference>
<protein>
    <recommendedName>
        <fullName evidence="2">histidine kinase</fullName>
        <ecNumber evidence="2">2.7.13.3</ecNumber>
    </recommendedName>
</protein>
<accession>A0A1I1NS24</accession>
<dbReference type="Pfam" id="PF00512">
    <property type="entry name" value="HisKA"/>
    <property type="match status" value="1"/>
</dbReference>
<dbReference type="GO" id="GO:0005886">
    <property type="term" value="C:plasma membrane"/>
    <property type="evidence" value="ECO:0007669"/>
    <property type="project" value="TreeGrafter"/>
</dbReference>
<dbReference type="EMBL" id="FOLO01000027">
    <property type="protein sequence ID" value="SFD00082.1"/>
    <property type="molecule type" value="Genomic_DNA"/>
</dbReference>
<dbReference type="STRING" id="1123010.SAMN02745724_03148"/>
<evidence type="ECO:0000313" key="9">
    <source>
        <dbReference type="EMBL" id="SFD00082.1"/>
    </source>
</evidence>
<keyword evidence="7" id="KW-1133">Transmembrane helix</keyword>
<dbReference type="Gene3D" id="3.30.565.10">
    <property type="entry name" value="Histidine kinase-like ATPase, C-terminal domain"/>
    <property type="match status" value="1"/>
</dbReference>
<keyword evidence="3" id="KW-0597">Phosphoprotein</keyword>
<dbReference type="PANTHER" id="PTHR45453:SF1">
    <property type="entry name" value="PHOSPHATE REGULON SENSOR PROTEIN PHOR"/>
    <property type="match status" value="1"/>
</dbReference>
<dbReference type="InterPro" id="IPR003594">
    <property type="entry name" value="HATPase_dom"/>
</dbReference>
<dbReference type="GO" id="GO:0016036">
    <property type="term" value="P:cellular response to phosphate starvation"/>
    <property type="evidence" value="ECO:0007669"/>
    <property type="project" value="TreeGrafter"/>
</dbReference>
<dbReference type="InterPro" id="IPR036097">
    <property type="entry name" value="HisK_dim/P_sf"/>
</dbReference>
<dbReference type="InterPro" id="IPR003661">
    <property type="entry name" value="HisK_dim/P_dom"/>
</dbReference>
<keyword evidence="7" id="KW-0472">Membrane</keyword>
<dbReference type="PROSITE" id="PS50109">
    <property type="entry name" value="HIS_KIN"/>
    <property type="match status" value="1"/>
</dbReference>
<reference evidence="9 10" key="1">
    <citation type="submission" date="2016-10" db="EMBL/GenBank/DDBJ databases">
        <authorList>
            <person name="de Groot N.N."/>
        </authorList>
    </citation>
    <scope>NUCLEOTIDE SEQUENCE [LARGE SCALE GENOMIC DNA]</scope>
    <source>
        <strain evidence="9 10">DSM 6059</strain>
    </source>
</reference>
<dbReference type="SUPFAM" id="SSF47384">
    <property type="entry name" value="Homodimeric domain of signal transducing histidine kinase"/>
    <property type="match status" value="1"/>
</dbReference>
<dbReference type="InterPro" id="IPR050351">
    <property type="entry name" value="BphY/WalK/GraS-like"/>
</dbReference>
<dbReference type="SUPFAM" id="SSF55874">
    <property type="entry name" value="ATPase domain of HSP90 chaperone/DNA topoisomerase II/histidine kinase"/>
    <property type="match status" value="1"/>
</dbReference>
<proteinExistence type="predicted"/>
<dbReference type="PANTHER" id="PTHR45453">
    <property type="entry name" value="PHOSPHATE REGULON SENSOR PROTEIN PHOR"/>
    <property type="match status" value="1"/>
</dbReference>
<keyword evidence="7" id="KW-0812">Transmembrane</keyword>
<evidence type="ECO:0000313" key="10">
    <source>
        <dbReference type="Proteomes" id="UP000198862"/>
    </source>
</evidence>
<dbReference type="GO" id="GO:0000155">
    <property type="term" value="F:phosphorelay sensor kinase activity"/>
    <property type="evidence" value="ECO:0007669"/>
    <property type="project" value="InterPro"/>
</dbReference>
<keyword evidence="5 9" id="KW-0418">Kinase</keyword>
<dbReference type="Gene3D" id="1.10.287.130">
    <property type="match status" value="1"/>
</dbReference>
<dbReference type="FunFam" id="3.30.565.10:FF:000006">
    <property type="entry name" value="Sensor histidine kinase WalK"/>
    <property type="match status" value="1"/>
</dbReference>
<feature type="transmembrane region" description="Helical" evidence="7">
    <location>
        <begin position="12"/>
        <end position="32"/>
    </location>
</feature>
<evidence type="ECO:0000256" key="4">
    <source>
        <dbReference type="ARBA" id="ARBA00022679"/>
    </source>
</evidence>
<dbReference type="InterPro" id="IPR005467">
    <property type="entry name" value="His_kinase_dom"/>
</dbReference>
<gene>
    <name evidence="9" type="ORF">SAMN02745724_03148</name>
</gene>
<keyword evidence="4" id="KW-0808">Transferase</keyword>
<dbReference type="OrthoDB" id="9806130at2"/>
<organism evidence="9 10">
    <name type="scientific">Pseudoalteromonas denitrificans DSM 6059</name>
    <dbReference type="NCBI Taxonomy" id="1123010"/>
    <lineage>
        <taxon>Bacteria</taxon>
        <taxon>Pseudomonadati</taxon>
        <taxon>Pseudomonadota</taxon>
        <taxon>Gammaproteobacteria</taxon>
        <taxon>Alteromonadales</taxon>
        <taxon>Pseudoalteromonadaceae</taxon>
        <taxon>Pseudoalteromonas</taxon>
    </lineage>
</organism>
<keyword evidence="10" id="KW-1185">Reference proteome</keyword>
<evidence type="ECO:0000256" key="6">
    <source>
        <dbReference type="ARBA" id="ARBA00023012"/>
    </source>
</evidence>
<comment type="catalytic activity">
    <reaction evidence="1">
        <text>ATP + protein L-histidine = ADP + protein N-phospho-L-histidine.</text>
        <dbReference type="EC" id="2.7.13.3"/>
    </reaction>
</comment>
<dbReference type="SMART" id="SM00388">
    <property type="entry name" value="HisKA"/>
    <property type="match status" value="1"/>
</dbReference>
<feature type="domain" description="Histidine kinase" evidence="8">
    <location>
        <begin position="219"/>
        <end position="427"/>
    </location>
</feature>